<keyword evidence="2" id="KW-0378">Hydrolase</keyword>
<dbReference type="InterPro" id="IPR024884">
    <property type="entry name" value="NAPE-PLD"/>
</dbReference>
<dbReference type="Gene3D" id="3.60.15.10">
    <property type="entry name" value="Ribonuclease Z/Hydroxyacylglutathione hydrolase-like"/>
    <property type="match status" value="1"/>
</dbReference>
<evidence type="ECO:0000313" key="3">
    <source>
        <dbReference type="Proteomes" id="UP000310314"/>
    </source>
</evidence>
<reference evidence="2 3" key="1">
    <citation type="submission" date="2019-05" db="EMBL/GenBank/DDBJ databases">
        <authorList>
            <person name="Zhang J.-Y."/>
            <person name="Feg X."/>
            <person name="Du Z.-J."/>
        </authorList>
    </citation>
    <scope>NUCLEOTIDE SEQUENCE [LARGE SCALE GENOMIC DNA]</scope>
    <source>
        <strain evidence="2 3">RZ26</strain>
    </source>
</reference>
<dbReference type="InterPro" id="IPR036866">
    <property type="entry name" value="RibonucZ/Hydroxyglut_hydro"/>
</dbReference>
<feature type="domain" description="Metallo-beta-lactamase" evidence="1">
    <location>
        <begin position="119"/>
        <end position="315"/>
    </location>
</feature>
<proteinExistence type="predicted"/>
<dbReference type="SUPFAM" id="SSF56281">
    <property type="entry name" value="Metallo-hydrolase/oxidoreductase"/>
    <property type="match status" value="1"/>
</dbReference>
<keyword evidence="3" id="KW-1185">Reference proteome</keyword>
<evidence type="ECO:0000313" key="2">
    <source>
        <dbReference type="EMBL" id="TMM59593.1"/>
    </source>
</evidence>
<sequence length="368" mass="41317">MGLLLGGLLLILVIFVALFVNISPEFGGTITKEQKLRYAQSKNYKDGVFINKGDIKMSMGFGKMMKIIGQSLGAQPNSKPEKRIAVEKIDSISVADYQGASRLVWFGHSSFLLQMEGKNILIDPMFGAVPAPHPLLGVKRFSGSLPIEIKKLPKIDAVLFSHDHYDHLDYGSIQLLKGKVDMFYTPLGVGVHLSEWGVAEAQIVEMDWWEETQFHGLRFTCTPAQHFSGRGFTDRGKTLWSSWAIQSSTENIFFSGDSGYGSHFKEIGKKLGPFDFAMLECGQYNELWSEIHMMPEETAQAGLDVKANKIMPIHWGAFKLAMHPWTEPVERVSKKATALGIATTTPKIGEYIYLEADQISNERWWEEF</sequence>
<dbReference type="PANTHER" id="PTHR15032:SF4">
    <property type="entry name" value="N-ACYL-PHOSPHATIDYLETHANOLAMINE-HYDROLYZING PHOSPHOLIPASE D"/>
    <property type="match status" value="1"/>
</dbReference>
<accession>A0A5S3PX83</accession>
<dbReference type="PIRSF" id="PIRSF038896">
    <property type="entry name" value="NAPE-PLD"/>
    <property type="match status" value="1"/>
</dbReference>
<organism evidence="2 3">
    <name type="scientific">Maribacter algarum</name>
    <name type="common">ex Zhang et al. 2020</name>
    <dbReference type="NCBI Taxonomy" id="2578118"/>
    <lineage>
        <taxon>Bacteria</taxon>
        <taxon>Pseudomonadati</taxon>
        <taxon>Bacteroidota</taxon>
        <taxon>Flavobacteriia</taxon>
        <taxon>Flavobacteriales</taxon>
        <taxon>Flavobacteriaceae</taxon>
        <taxon>Maribacter</taxon>
    </lineage>
</organism>
<dbReference type="GO" id="GO:0070290">
    <property type="term" value="F:N-acylphosphatidylethanolamine-specific phospholipase D activity"/>
    <property type="evidence" value="ECO:0007669"/>
    <property type="project" value="InterPro"/>
</dbReference>
<dbReference type="GO" id="GO:0008270">
    <property type="term" value="F:zinc ion binding"/>
    <property type="evidence" value="ECO:0007669"/>
    <property type="project" value="InterPro"/>
</dbReference>
<protein>
    <submittedName>
        <fullName evidence="2">MBL fold metallo-hydrolase</fullName>
    </submittedName>
</protein>
<dbReference type="PANTHER" id="PTHR15032">
    <property type="entry name" value="N-ACYL-PHOSPHATIDYLETHANOLAMINE-HYDROLYZING PHOSPHOLIPASE D"/>
    <property type="match status" value="1"/>
</dbReference>
<dbReference type="OrthoDB" id="9805728at2"/>
<dbReference type="AlphaFoldDB" id="A0A5S3PX83"/>
<gene>
    <name evidence="2" type="ORF">FEE95_07690</name>
</gene>
<comment type="caution">
    <text evidence="2">The sequence shown here is derived from an EMBL/GenBank/DDBJ whole genome shotgun (WGS) entry which is preliminary data.</text>
</comment>
<dbReference type="GO" id="GO:0005737">
    <property type="term" value="C:cytoplasm"/>
    <property type="evidence" value="ECO:0007669"/>
    <property type="project" value="TreeGrafter"/>
</dbReference>
<name>A0A5S3PX83_9FLAO</name>
<dbReference type="EMBL" id="VATY01000001">
    <property type="protein sequence ID" value="TMM59593.1"/>
    <property type="molecule type" value="Genomic_DNA"/>
</dbReference>
<dbReference type="Pfam" id="PF12706">
    <property type="entry name" value="Lactamase_B_2"/>
    <property type="match status" value="1"/>
</dbReference>
<evidence type="ECO:0000259" key="1">
    <source>
        <dbReference type="Pfam" id="PF12706"/>
    </source>
</evidence>
<dbReference type="Proteomes" id="UP000310314">
    <property type="component" value="Unassembled WGS sequence"/>
</dbReference>
<dbReference type="InterPro" id="IPR001279">
    <property type="entry name" value="Metallo-B-lactamas"/>
</dbReference>